<name>A0ABS5QCN3_9PROT</name>
<dbReference type="InterPro" id="IPR014031">
    <property type="entry name" value="Ketoacyl_synth_C"/>
</dbReference>
<dbReference type="InterPro" id="IPR000794">
    <property type="entry name" value="Beta-ketoacyl_synthase"/>
</dbReference>
<dbReference type="CDD" id="cd00834">
    <property type="entry name" value="KAS_I_II"/>
    <property type="match status" value="1"/>
</dbReference>
<dbReference type="PANTHER" id="PTHR11712:SF336">
    <property type="entry name" value="3-OXOACYL-[ACYL-CARRIER-PROTEIN] SYNTHASE, MITOCHONDRIAL"/>
    <property type="match status" value="1"/>
</dbReference>
<dbReference type="Pfam" id="PF00109">
    <property type="entry name" value="ketoacyl-synt"/>
    <property type="match status" value="2"/>
</dbReference>
<keyword evidence="7" id="KW-1185">Reference proteome</keyword>
<dbReference type="PROSITE" id="PS00606">
    <property type="entry name" value="KS3_1"/>
    <property type="match status" value="1"/>
</dbReference>
<dbReference type="Gene3D" id="3.40.47.10">
    <property type="match status" value="1"/>
</dbReference>
<comment type="pathway">
    <text evidence="1">Lipid metabolism; fatty acid biosynthesis.</text>
</comment>
<reference evidence="6 7" key="1">
    <citation type="submission" date="2021-05" db="EMBL/GenBank/DDBJ databases">
        <title>Roseococcus sp. XZZS9, whole genome shotgun sequencing project.</title>
        <authorList>
            <person name="Zhao G."/>
            <person name="Shen L."/>
        </authorList>
    </citation>
    <scope>NUCLEOTIDE SEQUENCE [LARGE SCALE GENOMIC DNA]</scope>
    <source>
        <strain evidence="6 7">XZZS9</strain>
    </source>
</reference>
<dbReference type="InterPro" id="IPR020841">
    <property type="entry name" value="PKS_Beta-ketoAc_synthase_dom"/>
</dbReference>
<evidence type="ECO:0000256" key="2">
    <source>
        <dbReference type="ARBA" id="ARBA00008467"/>
    </source>
</evidence>
<keyword evidence="3 4" id="KW-0808">Transferase</keyword>
<dbReference type="PANTHER" id="PTHR11712">
    <property type="entry name" value="POLYKETIDE SYNTHASE-RELATED"/>
    <property type="match status" value="1"/>
</dbReference>
<dbReference type="SMART" id="SM00825">
    <property type="entry name" value="PKS_KS"/>
    <property type="match status" value="1"/>
</dbReference>
<gene>
    <name evidence="6" type="ORF">KHU32_10920</name>
</gene>
<evidence type="ECO:0000259" key="5">
    <source>
        <dbReference type="PROSITE" id="PS52004"/>
    </source>
</evidence>
<evidence type="ECO:0000313" key="7">
    <source>
        <dbReference type="Proteomes" id="UP000766336"/>
    </source>
</evidence>
<feature type="domain" description="Ketosynthase family 3 (KS3)" evidence="5">
    <location>
        <begin position="1"/>
        <end position="401"/>
    </location>
</feature>
<proteinExistence type="inferred from homology"/>
<comment type="similarity">
    <text evidence="2 4">Belongs to the thiolase-like superfamily. Beta-ketoacyl-ACP synthases family.</text>
</comment>
<evidence type="ECO:0000256" key="4">
    <source>
        <dbReference type="RuleBase" id="RU003694"/>
    </source>
</evidence>
<evidence type="ECO:0000313" key="6">
    <source>
        <dbReference type="EMBL" id="MBS7811452.1"/>
    </source>
</evidence>
<accession>A0ABS5QCN3</accession>
<protein>
    <submittedName>
        <fullName evidence="6">Beta-ketoacyl-ACP synthase</fullName>
    </submittedName>
</protein>
<evidence type="ECO:0000256" key="3">
    <source>
        <dbReference type="ARBA" id="ARBA00022679"/>
    </source>
</evidence>
<evidence type="ECO:0000256" key="1">
    <source>
        <dbReference type="ARBA" id="ARBA00005194"/>
    </source>
</evidence>
<dbReference type="InterPro" id="IPR014030">
    <property type="entry name" value="Ketoacyl_synth_N"/>
</dbReference>
<dbReference type="Pfam" id="PF02801">
    <property type="entry name" value="Ketoacyl-synt_C"/>
    <property type="match status" value="1"/>
</dbReference>
<organism evidence="6 7">
    <name type="scientific">Roseococcus pinisoli</name>
    <dbReference type="NCBI Taxonomy" id="2835040"/>
    <lineage>
        <taxon>Bacteria</taxon>
        <taxon>Pseudomonadati</taxon>
        <taxon>Pseudomonadota</taxon>
        <taxon>Alphaproteobacteria</taxon>
        <taxon>Acetobacterales</taxon>
        <taxon>Roseomonadaceae</taxon>
        <taxon>Roseococcus</taxon>
    </lineage>
</organism>
<dbReference type="Proteomes" id="UP000766336">
    <property type="component" value="Unassembled WGS sequence"/>
</dbReference>
<dbReference type="EMBL" id="JAHCDA010000002">
    <property type="protein sequence ID" value="MBS7811452.1"/>
    <property type="molecule type" value="Genomic_DNA"/>
</dbReference>
<sequence length="405" mass="42008">MRIAVTGIGLVTALGAGAEANWGALSTGRSGIRHITRFDTTGMRATIAACVDFPEDEGRAFTTAARVERLGEMVIGEALAQAGLEGPFGGPLAIGMPPVEVEWPQRLSFGVNTYPELMAAAPTAMPLYEEFLFGGASTRLAERFGTTGVPQVVTTACASGGSAIQLAVEAIRRGEARKAIAAGSDASLQPETLIRFGLLQALSTRNDPPESASRPFTLTRDGFVMGDGAGALILEEEAHALERGATILGYVLGAGEAADTFHRTRSTPDGSAIVRCMQRALDDAGLTPADIGYINAHGTSTPENDKMEAQAIRMLFGEAPPPVSSTKSMIGHTLSAAGAIEAAICLLALRHQVLPPTINQDDVDTALGLDTVPVSRPHRFTAALSNSFGFGGQNVSVVLGAGPVT</sequence>
<comment type="caution">
    <text evidence="6">The sequence shown here is derived from an EMBL/GenBank/DDBJ whole genome shotgun (WGS) entry which is preliminary data.</text>
</comment>
<dbReference type="InterPro" id="IPR016039">
    <property type="entry name" value="Thiolase-like"/>
</dbReference>
<dbReference type="PROSITE" id="PS52004">
    <property type="entry name" value="KS3_2"/>
    <property type="match status" value="1"/>
</dbReference>
<dbReference type="SUPFAM" id="SSF53901">
    <property type="entry name" value="Thiolase-like"/>
    <property type="match status" value="2"/>
</dbReference>
<dbReference type="InterPro" id="IPR018201">
    <property type="entry name" value="Ketoacyl_synth_AS"/>
</dbReference>
<dbReference type="RefSeq" id="WP_213670130.1">
    <property type="nucleotide sequence ID" value="NZ_JAHCDA010000002.1"/>
</dbReference>